<gene>
    <name evidence="7" type="ORF">SAMN04244553_3194</name>
</gene>
<reference evidence="7 8" key="1">
    <citation type="submission" date="2017-09" db="EMBL/GenBank/DDBJ databases">
        <authorList>
            <person name="Ehlers B."/>
            <person name="Leendertz F.H."/>
        </authorList>
    </citation>
    <scope>NUCLEOTIDE SEQUENCE [LARGE SCALE GENOMIC DNA]</scope>
    <source>
        <strain evidence="7 8">DSM 45537</strain>
    </source>
</reference>
<evidence type="ECO:0000256" key="4">
    <source>
        <dbReference type="ARBA" id="ARBA00023002"/>
    </source>
</evidence>
<name>A0A285L9K8_9NOCA</name>
<evidence type="ECO:0000256" key="3">
    <source>
        <dbReference type="ARBA" id="ARBA00022723"/>
    </source>
</evidence>
<dbReference type="InterPro" id="IPR036396">
    <property type="entry name" value="Cyt_P450_sf"/>
</dbReference>
<keyword evidence="4" id="KW-0560">Oxidoreductase</keyword>
<dbReference type="Pfam" id="PF00067">
    <property type="entry name" value="p450"/>
    <property type="match status" value="1"/>
</dbReference>
<dbReference type="EMBL" id="OBEG01000003">
    <property type="protein sequence ID" value="SNY81592.1"/>
    <property type="molecule type" value="Genomic_DNA"/>
</dbReference>
<evidence type="ECO:0000256" key="5">
    <source>
        <dbReference type="ARBA" id="ARBA00023004"/>
    </source>
</evidence>
<accession>A0A285L9K8</accession>
<dbReference type="GO" id="GO:0020037">
    <property type="term" value="F:heme binding"/>
    <property type="evidence" value="ECO:0007669"/>
    <property type="project" value="InterPro"/>
</dbReference>
<evidence type="ECO:0000256" key="1">
    <source>
        <dbReference type="ARBA" id="ARBA00010617"/>
    </source>
</evidence>
<proteinExistence type="inferred from homology"/>
<comment type="similarity">
    <text evidence="1">Belongs to the cytochrome P450 family.</text>
</comment>
<dbReference type="GO" id="GO:0016705">
    <property type="term" value="F:oxidoreductase activity, acting on paired donors, with incorporation or reduction of molecular oxygen"/>
    <property type="evidence" value="ECO:0007669"/>
    <property type="project" value="InterPro"/>
</dbReference>
<evidence type="ECO:0008006" key="9">
    <source>
        <dbReference type="Google" id="ProtNLM"/>
    </source>
</evidence>
<dbReference type="Gene3D" id="1.10.630.10">
    <property type="entry name" value="Cytochrome P450"/>
    <property type="match status" value="1"/>
</dbReference>
<keyword evidence="2" id="KW-0349">Heme</keyword>
<keyword evidence="6" id="KW-0503">Monooxygenase</keyword>
<dbReference type="Proteomes" id="UP000219565">
    <property type="component" value="Unassembled WGS sequence"/>
</dbReference>
<evidence type="ECO:0000256" key="6">
    <source>
        <dbReference type="ARBA" id="ARBA00023033"/>
    </source>
</evidence>
<keyword evidence="3" id="KW-0479">Metal-binding</keyword>
<dbReference type="PANTHER" id="PTHR46696:SF1">
    <property type="entry name" value="CYTOCHROME P450 YJIB-RELATED"/>
    <property type="match status" value="1"/>
</dbReference>
<dbReference type="STRING" id="1379680.GCA_001612615_05589"/>
<organism evidence="7 8">
    <name type="scientific">Nocardia amikacinitolerans</name>
    <dbReference type="NCBI Taxonomy" id="756689"/>
    <lineage>
        <taxon>Bacteria</taxon>
        <taxon>Bacillati</taxon>
        <taxon>Actinomycetota</taxon>
        <taxon>Actinomycetes</taxon>
        <taxon>Mycobacteriales</taxon>
        <taxon>Nocardiaceae</taxon>
        <taxon>Nocardia</taxon>
    </lineage>
</organism>
<sequence>MGAGMREIFDADFAADPWPVLDALRREGGVHRIRTPDGPPAWLVTRHADVRAALSDERLTADVTKAGPVDYAGFAVPPPLNALLVADAEAHVRLRRLITAELVPRRLTGWGERAGDLVESLLRGAEADPKVDLVARLAVPLPTEVLGDLLGLADSERETLLDWANSTLSPDGSAPRARDTLAAMRAFVDATIETASADSPVGRLVAASNETGSPTADELAGVLFYLLFVWYEVLADLIAGALLTLIAEPAHRRAFLAATDRRRAVDELLRYISPQVLAGPRFATTDLDIGDYTVRAGQTVLLCLAGANRDPAAFDRPDRFDPARVRNAQLGLGHGAHSCLGTALVHSVTGAVIQQFFTRWPETTLTTPAPEIPWRCGFRHRGPLLLPVALA</sequence>
<dbReference type="SUPFAM" id="SSF48264">
    <property type="entry name" value="Cytochrome P450"/>
    <property type="match status" value="1"/>
</dbReference>
<dbReference type="GO" id="GO:0004497">
    <property type="term" value="F:monooxygenase activity"/>
    <property type="evidence" value="ECO:0007669"/>
    <property type="project" value="UniProtKB-KW"/>
</dbReference>
<dbReference type="GO" id="GO:0005506">
    <property type="term" value="F:iron ion binding"/>
    <property type="evidence" value="ECO:0007669"/>
    <property type="project" value="InterPro"/>
</dbReference>
<evidence type="ECO:0000313" key="8">
    <source>
        <dbReference type="Proteomes" id="UP000219565"/>
    </source>
</evidence>
<dbReference type="InterPro" id="IPR001128">
    <property type="entry name" value="Cyt_P450"/>
</dbReference>
<dbReference type="InterPro" id="IPR002397">
    <property type="entry name" value="Cyt_P450_B"/>
</dbReference>
<evidence type="ECO:0000313" key="7">
    <source>
        <dbReference type="EMBL" id="SNY81592.1"/>
    </source>
</evidence>
<keyword evidence="8" id="KW-1185">Reference proteome</keyword>
<evidence type="ECO:0000256" key="2">
    <source>
        <dbReference type="ARBA" id="ARBA00022617"/>
    </source>
</evidence>
<dbReference type="PANTHER" id="PTHR46696">
    <property type="entry name" value="P450, PUTATIVE (EUROFUNG)-RELATED"/>
    <property type="match status" value="1"/>
</dbReference>
<protein>
    <recommendedName>
        <fullName evidence="9">Cytochrome P450</fullName>
    </recommendedName>
</protein>
<keyword evidence="5" id="KW-0408">Iron</keyword>
<dbReference type="PRINTS" id="PR00359">
    <property type="entry name" value="BP450"/>
</dbReference>
<dbReference type="AlphaFoldDB" id="A0A285L9K8"/>